<dbReference type="PIRSF" id="PIRSF004749">
    <property type="entry name" value="Pep_def"/>
    <property type="match status" value="1"/>
</dbReference>
<comment type="similarity">
    <text evidence="1 2">Belongs to the polypeptide deformylase family.</text>
</comment>
<dbReference type="Pfam" id="PF01327">
    <property type="entry name" value="Pep_deformylase"/>
    <property type="match status" value="1"/>
</dbReference>
<keyword evidence="2" id="KW-0648">Protein biosynthesis</keyword>
<accession>A0ABU9E8T2</accession>
<gene>
    <name evidence="2 3" type="primary">def</name>
    <name evidence="3" type="ORF">WI372_08085</name>
</gene>
<dbReference type="Proteomes" id="UP001484239">
    <property type="component" value="Unassembled WGS sequence"/>
</dbReference>
<dbReference type="EMBL" id="JBBHLI010000003">
    <property type="protein sequence ID" value="MEK9500931.1"/>
    <property type="molecule type" value="Genomic_DNA"/>
</dbReference>
<organism evidence="3 4">
    <name type="scientific">Gaopeijia maritima</name>
    <dbReference type="NCBI Taxonomy" id="3119007"/>
    <lineage>
        <taxon>Bacteria</taxon>
        <taxon>Pseudomonadati</taxon>
        <taxon>Gemmatimonadota</taxon>
        <taxon>Longimicrobiia</taxon>
        <taxon>Gaopeijiales</taxon>
        <taxon>Gaopeijiaceae</taxon>
        <taxon>Gaopeijia</taxon>
    </lineage>
</organism>
<dbReference type="HAMAP" id="MF_00163">
    <property type="entry name" value="Pep_deformylase"/>
    <property type="match status" value="1"/>
</dbReference>
<dbReference type="SUPFAM" id="SSF56420">
    <property type="entry name" value="Peptide deformylase"/>
    <property type="match status" value="1"/>
</dbReference>
<proteinExistence type="inferred from homology"/>
<dbReference type="NCBIfam" id="NF001159">
    <property type="entry name" value="PRK00150.1-3"/>
    <property type="match status" value="1"/>
</dbReference>
<evidence type="ECO:0000256" key="1">
    <source>
        <dbReference type="ARBA" id="ARBA00010759"/>
    </source>
</evidence>
<feature type="binding site" evidence="2">
    <location>
        <position position="137"/>
    </location>
    <ligand>
        <name>Fe cation</name>
        <dbReference type="ChEBI" id="CHEBI:24875"/>
    </ligand>
</feature>
<name>A0ABU9E8T2_9BACT</name>
<dbReference type="Gene3D" id="3.90.45.10">
    <property type="entry name" value="Peptide deformylase"/>
    <property type="match status" value="1"/>
</dbReference>
<dbReference type="EC" id="3.5.1.88" evidence="2"/>
<evidence type="ECO:0000256" key="2">
    <source>
        <dbReference type="HAMAP-Rule" id="MF_00163"/>
    </source>
</evidence>
<keyword evidence="2 3" id="KW-0378">Hydrolase</keyword>
<keyword evidence="2" id="KW-0479">Metal-binding</keyword>
<dbReference type="InterPro" id="IPR023635">
    <property type="entry name" value="Peptide_deformylase"/>
</dbReference>
<reference evidence="3 4" key="1">
    <citation type="submission" date="2024-02" db="EMBL/GenBank/DDBJ databases">
        <title>A novel Gemmatimonadota bacterium.</title>
        <authorList>
            <person name="Du Z.-J."/>
            <person name="Ye Y.-Q."/>
        </authorList>
    </citation>
    <scope>NUCLEOTIDE SEQUENCE [LARGE SCALE GENOMIC DNA]</scope>
    <source>
        <strain evidence="3 4">DH-20</strain>
    </source>
</reference>
<dbReference type="GO" id="GO:0042586">
    <property type="term" value="F:peptide deformylase activity"/>
    <property type="evidence" value="ECO:0007669"/>
    <property type="project" value="UniProtKB-EC"/>
</dbReference>
<comment type="caution">
    <text evidence="3">The sequence shown here is derived from an EMBL/GenBank/DDBJ whole genome shotgun (WGS) entry which is preliminary data.</text>
</comment>
<keyword evidence="4" id="KW-1185">Reference proteome</keyword>
<dbReference type="PANTHER" id="PTHR10458">
    <property type="entry name" value="PEPTIDE DEFORMYLASE"/>
    <property type="match status" value="1"/>
</dbReference>
<comment type="catalytic activity">
    <reaction evidence="2">
        <text>N-terminal N-formyl-L-methionyl-[peptide] + H2O = N-terminal L-methionyl-[peptide] + formate</text>
        <dbReference type="Rhea" id="RHEA:24420"/>
        <dbReference type="Rhea" id="RHEA-COMP:10639"/>
        <dbReference type="Rhea" id="RHEA-COMP:10640"/>
        <dbReference type="ChEBI" id="CHEBI:15377"/>
        <dbReference type="ChEBI" id="CHEBI:15740"/>
        <dbReference type="ChEBI" id="CHEBI:49298"/>
        <dbReference type="ChEBI" id="CHEBI:64731"/>
        <dbReference type="EC" id="3.5.1.88"/>
    </reaction>
</comment>
<comment type="function">
    <text evidence="2">Removes the formyl group from the N-terminal Met of newly synthesized proteins. Requires at least a dipeptide for an efficient rate of reaction. N-terminal L-methionine is a prerequisite for activity but the enzyme has broad specificity at other positions.</text>
</comment>
<feature type="binding site" evidence="2">
    <location>
        <position position="141"/>
    </location>
    <ligand>
        <name>Fe cation</name>
        <dbReference type="ChEBI" id="CHEBI:24875"/>
    </ligand>
</feature>
<dbReference type="InterPro" id="IPR036821">
    <property type="entry name" value="Peptide_deformylase_sf"/>
</dbReference>
<evidence type="ECO:0000313" key="4">
    <source>
        <dbReference type="Proteomes" id="UP001484239"/>
    </source>
</evidence>
<keyword evidence="2" id="KW-0408">Iron</keyword>
<dbReference type="RefSeq" id="WP_405279273.1">
    <property type="nucleotide sequence ID" value="NZ_CP144380.1"/>
</dbReference>
<protein>
    <recommendedName>
        <fullName evidence="2">Peptide deformylase</fullName>
        <shortName evidence="2">PDF</shortName>
        <ecNumber evidence="2">3.5.1.88</ecNumber>
    </recommendedName>
    <alternativeName>
        <fullName evidence="2">Polypeptide deformylase</fullName>
    </alternativeName>
</protein>
<comment type="cofactor">
    <cofactor evidence="2">
        <name>Fe(2+)</name>
        <dbReference type="ChEBI" id="CHEBI:29033"/>
    </cofactor>
    <text evidence="2">Binds 1 Fe(2+) ion.</text>
</comment>
<feature type="binding site" evidence="2">
    <location>
        <position position="95"/>
    </location>
    <ligand>
        <name>Fe cation</name>
        <dbReference type="ChEBI" id="CHEBI:24875"/>
    </ligand>
</feature>
<dbReference type="CDD" id="cd00487">
    <property type="entry name" value="Pep_deformylase"/>
    <property type="match status" value="1"/>
</dbReference>
<dbReference type="NCBIfam" id="TIGR00079">
    <property type="entry name" value="pept_deformyl"/>
    <property type="match status" value="1"/>
</dbReference>
<dbReference type="PRINTS" id="PR01576">
    <property type="entry name" value="PDEFORMYLASE"/>
</dbReference>
<feature type="active site" evidence="2">
    <location>
        <position position="138"/>
    </location>
</feature>
<evidence type="ECO:0000313" key="3">
    <source>
        <dbReference type="EMBL" id="MEK9500931.1"/>
    </source>
</evidence>
<sequence>MAIRDIVYLGDPVLRTPAEPVEAFDDELRALVEEMFETMYHAEGVGLAAPQIGLSKRVFVVDVRDEEAPLEGRFALVNPEIVAVSRETEKAGEGCLSIPGLEELVERPERVTIRGFDPDGNAFEVEADGLLARALQHENDHLDGVLFLDRVSALKRRMLLKKWRKLQEEE</sequence>
<dbReference type="PANTHER" id="PTHR10458:SF22">
    <property type="entry name" value="PEPTIDE DEFORMYLASE"/>
    <property type="match status" value="1"/>
</dbReference>